<dbReference type="EMBL" id="SDPW01000001">
    <property type="protein sequence ID" value="RXZ53746.1"/>
    <property type="molecule type" value="Genomic_DNA"/>
</dbReference>
<feature type="region of interest" description="Disordered" evidence="1">
    <location>
        <begin position="115"/>
        <end position="136"/>
    </location>
</feature>
<dbReference type="Gene3D" id="3.40.10.10">
    <property type="entry name" value="DNA Methylphosphotriester Repair Domain"/>
    <property type="match status" value="1"/>
</dbReference>
<sequence>MQPSNHLDFTERAARSTSANQDSPENLPARNQSADFANPGAKPKCANAFVSLSANGKLKSRSNRSLAGHAHACSANQAAVPKTRIVSAFAALLLALALAFSGFGCAGIAAPDGASTGGNAPATSQPQDNGEVDSATDSARATIADIPAYSGALCININGGVPGFTTQDEARGAFMQFSELDFEGRCGEAFARIDTDTVSNDKRGDISSVHPSGWVQRKYSFVDDGMLYNRCHLIAHQLCGEDANERNLITGTRTFNVIGMLYYEELVGDYVRATGNHVLYRVTPLFAANDLVARGVQMEAKSIEDNGEAVQFNVFVYNVEPGVAIDYVTGESQESADTPAVASKGEDTITTAAAARAAQAAGESGASSSTGNAGESNGASASGSSSGSTSANASDTASSSAEQHDYILNAKNKKFHLPTCSAVNDIAAANRQDFTGARDELIAKGYSPCGICKP</sequence>
<feature type="region of interest" description="Disordered" evidence="1">
    <location>
        <begin position="353"/>
        <end position="398"/>
    </location>
</feature>
<keyword evidence="5" id="KW-1185">Reference proteome</keyword>
<name>A0A4Q2JXU3_9ACTN</name>
<evidence type="ECO:0000256" key="1">
    <source>
        <dbReference type="SAM" id="MobiDB-lite"/>
    </source>
</evidence>
<evidence type="ECO:0000313" key="5">
    <source>
        <dbReference type="Proteomes" id="UP000293345"/>
    </source>
</evidence>
<protein>
    <submittedName>
        <fullName evidence="4">DNA-entry nuclease</fullName>
    </submittedName>
</protein>
<evidence type="ECO:0000259" key="3">
    <source>
        <dbReference type="Pfam" id="PF13930"/>
    </source>
</evidence>
<dbReference type="OrthoDB" id="9783680at2"/>
<comment type="caution">
    <text evidence="4">The sequence shown here is derived from an EMBL/GenBank/DDBJ whole genome shotgun (WGS) entry which is preliminary data.</text>
</comment>
<keyword evidence="2" id="KW-1133">Transmembrane helix</keyword>
<dbReference type="SUPFAM" id="SSF57884">
    <property type="entry name" value="Ada DNA repair protein, N-terminal domain (N-Ada 10)"/>
    <property type="match status" value="1"/>
</dbReference>
<proteinExistence type="predicted"/>
<accession>A0A4Q2JXU3</accession>
<dbReference type="InterPro" id="IPR035451">
    <property type="entry name" value="Ada-like_dom_sf"/>
</dbReference>
<dbReference type="Proteomes" id="UP000293345">
    <property type="component" value="Unassembled WGS sequence"/>
</dbReference>
<dbReference type="Pfam" id="PF13930">
    <property type="entry name" value="Endonuclea_NS_2"/>
    <property type="match status" value="1"/>
</dbReference>
<organism evidence="4 5">
    <name type="scientific">Senegalimassilia faecalis</name>
    <dbReference type="NCBI Taxonomy" id="2509433"/>
    <lineage>
        <taxon>Bacteria</taxon>
        <taxon>Bacillati</taxon>
        <taxon>Actinomycetota</taxon>
        <taxon>Coriobacteriia</taxon>
        <taxon>Coriobacteriales</taxon>
        <taxon>Coriobacteriaceae</taxon>
        <taxon>Senegalimassilia</taxon>
    </lineage>
</organism>
<dbReference type="Gene3D" id="3.40.570.10">
    <property type="entry name" value="Extracellular Endonuclease, subunit A"/>
    <property type="match status" value="1"/>
</dbReference>
<reference evidence="4 5" key="1">
    <citation type="submission" date="2019-01" db="EMBL/GenBank/DDBJ databases">
        <title>Senegalimassilia sp. nov. KGMB04484 isolated human feces.</title>
        <authorList>
            <person name="Han K.-I."/>
            <person name="Kim J.-S."/>
            <person name="Lee K.C."/>
            <person name="Suh M.K."/>
            <person name="Eom M.K."/>
            <person name="Lee J.H."/>
            <person name="Park S.-H."/>
            <person name="Kang S.W."/>
            <person name="Park J.-E."/>
            <person name="Oh B.S."/>
            <person name="Yu S.Y."/>
            <person name="Choi S.-H."/>
            <person name="Lee D.H."/>
            <person name="Yoon H."/>
            <person name="Kim B.-Y."/>
            <person name="Lee J.H."/>
            <person name="Lee J.-S."/>
        </authorList>
    </citation>
    <scope>NUCLEOTIDE SEQUENCE [LARGE SCALE GENOMIC DNA]</scope>
    <source>
        <strain evidence="4 5">KGMB04484</strain>
    </source>
</reference>
<dbReference type="InterPro" id="IPR044929">
    <property type="entry name" value="DNA/RNA_non-sp_Endonuclease_sf"/>
</dbReference>
<dbReference type="InterPro" id="IPR044927">
    <property type="entry name" value="Endonuclea_NS_2"/>
</dbReference>
<keyword evidence="2" id="KW-0812">Transmembrane</keyword>
<dbReference type="RefSeq" id="WP_129423437.1">
    <property type="nucleotide sequence ID" value="NZ_SDPW01000001.1"/>
</dbReference>
<feature type="compositionally biased region" description="Polar residues" evidence="1">
    <location>
        <begin position="117"/>
        <end position="128"/>
    </location>
</feature>
<gene>
    <name evidence="4" type="ORF">ET524_04000</name>
</gene>
<feature type="domain" description="Type VII secretion system protein EssD-like" evidence="3">
    <location>
        <begin position="177"/>
        <end position="302"/>
    </location>
</feature>
<keyword evidence="2" id="KW-0472">Membrane</keyword>
<feature type="transmembrane region" description="Helical" evidence="2">
    <location>
        <begin position="85"/>
        <end position="110"/>
    </location>
</feature>
<dbReference type="AlphaFoldDB" id="A0A4Q2JXU3"/>
<feature type="region of interest" description="Disordered" evidence="1">
    <location>
        <begin position="1"/>
        <end position="38"/>
    </location>
</feature>
<evidence type="ECO:0000313" key="4">
    <source>
        <dbReference type="EMBL" id="RXZ53746.1"/>
    </source>
</evidence>
<feature type="compositionally biased region" description="Polar residues" evidence="1">
    <location>
        <begin position="15"/>
        <end position="35"/>
    </location>
</feature>
<evidence type="ECO:0000256" key="2">
    <source>
        <dbReference type="SAM" id="Phobius"/>
    </source>
</evidence>